<dbReference type="Proteomes" id="UP000270291">
    <property type="component" value="Unassembled WGS sequence"/>
</dbReference>
<dbReference type="Gene3D" id="2.60.40.1120">
    <property type="entry name" value="Carboxypeptidase-like, regulatory domain"/>
    <property type="match status" value="1"/>
</dbReference>
<dbReference type="Pfam" id="PF13715">
    <property type="entry name" value="CarbopepD_reg_2"/>
    <property type="match status" value="1"/>
</dbReference>
<evidence type="ECO:0000313" key="2">
    <source>
        <dbReference type="Proteomes" id="UP000270291"/>
    </source>
</evidence>
<dbReference type="InterPro" id="IPR008969">
    <property type="entry name" value="CarboxyPept-like_regulatory"/>
</dbReference>
<keyword evidence="2" id="KW-1185">Reference proteome</keyword>
<evidence type="ECO:0008006" key="3">
    <source>
        <dbReference type="Google" id="ProtNLM"/>
    </source>
</evidence>
<dbReference type="SUPFAM" id="SSF49464">
    <property type="entry name" value="Carboxypeptidase regulatory domain-like"/>
    <property type="match status" value="1"/>
</dbReference>
<sequence length="224" mass="24372">MKLSATPFHPVTGELLPAYRDAYLRGDLSSQNTELVDAFLKADKQVADETISRFYELKQKGHQVKPVGWVQRQFELMRTEPERFRRRAASLIVGSALVSGAVFAGANLPNTPTEAMPASSELVESAAEANALRVSTVAGRILNENGKPLVGATVWVKGTRTGVSTDADGQYTLRMAAGQPATLQYAYAGYKEEEVIRSKGGTANVTLLPRTGKVAPAKKRWLFF</sequence>
<dbReference type="AlphaFoldDB" id="A0A428KE24"/>
<evidence type="ECO:0000313" key="1">
    <source>
        <dbReference type="EMBL" id="RSK44669.1"/>
    </source>
</evidence>
<name>A0A428KE24_9BACT</name>
<dbReference type="OrthoDB" id="883344at2"/>
<comment type="caution">
    <text evidence="1">The sequence shown here is derived from an EMBL/GenBank/DDBJ whole genome shotgun (WGS) entry which is preliminary data.</text>
</comment>
<dbReference type="EMBL" id="RWIU01000002">
    <property type="protein sequence ID" value="RSK44669.1"/>
    <property type="molecule type" value="Genomic_DNA"/>
</dbReference>
<reference evidence="1 2" key="1">
    <citation type="submission" date="2018-12" db="EMBL/GenBank/DDBJ databases">
        <authorList>
            <person name="Feng G."/>
            <person name="Zhu H."/>
        </authorList>
    </citation>
    <scope>NUCLEOTIDE SEQUENCE [LARGE SCALE GENOMIC DNA]</scope>
    <source>
        <strain evidence="1 2">LMG 26000</strain>
    </source>
</reference>
<gene>
    <name evidence="1" type="ORF">EI293_09165</name>
</gene>
<accession>A0A428KE24</accession>
<protein>
    <recommendedName>
        <fullName evidence="3">Carboxypeptidase-like regulatory domain-containing protein</fullName>
    </recommendedName>
</protein>
<proteinExistence type="predicted"/>
<organism evidence="1 2">
    <name type="scientific">Hymenobacter perfusus</name>
    <dbReference type="NCBI Taxonomy" id="1236770"/>
    <lineage>
        <taxon>Bacteria</taxon>
        <taxon>Pseudomonadati</taxon>
        <taxon>Bacteroidota</taxon>
        <taxon>Cytophagia</taxon>
        <taxon>Cytophagales</taxon>
        <taxon>Hymenobacteraceae</taxon>
        <taxon>Hymenobacter</taxon>
    </lineage>
</organism>